<feature type="coiled-coil region" evidence="2">
    <location>
        <begin position="33"/>
        <end position="83"/>
    </location>
</feature>
<evidence type="ECO:0000256" key="1">
    <source>
        <dbReference type="ARBA" id="ARBA00009841"/>
    </source>
</evidence>
<dbReference type="InterPro" id="IPR003750">
    <property type="entry name" value="Put_MeTrfase-C9orf114-like"/>
</dbReference>
<dbReference type="EMBL" id="JBAMIC010000004">
    <property type="protein sequence ID" value="KAK7108824.1"/>
    <property type="molecule type" value="Genomic_DNA"/>
</dbReference>
<sequence>MDRKAVNKTNEMEPKQKKLKIEDYKKPDLPSTHKELLDLYKQRRAEKQKHKEEKLIQQWEQEKKQREEEIAKAKEEEDEEEKSKLLGRHYTVSIALPGSILDNAQSRELRSYLAGQIARAAVVFNVDEIVVFDETNALSSDGTIEDAKKQGCLQLKLILEYLECPQYLRKGLFKRHEFLQYAGLLNPLDSPHHMRATDDMPYREGVVLKKPLRPNQGSFADVGLLKKEVQLDKQIEPHVRVTVKMDKNADGKKRKGKVVAPSTPRKKLGLYWGYTVRLAANLGEVFTQCPYDEGYDLTVGTSERGESIDSLEIPTFKHALVVFGGVQGLEASLEVDPNLDEDDPSLLFHHYVNSCPDQGSRTIRTEEAVLITMSALRPKILEAAKIANQQ</sequence>
<proteinExistence type="inferred from homology"/>
<dbReference type="SUPFAM" id="SSF75217">
    <property type="entry name" value="alpha/beta knot"/>
    <property type="match status" value="1"/>
</dbReference>
<evidence type="ECO:0000313" key="3">
    <source>
        <dbReference type="EMBL" id="KAK7108824.1"/>
    </source>
</evidence>
<evidence type="ECO:0000313" key="4">
    <source>
        <dbReference type="Proteomes" id="UP001374579"/>
    </source>
</evidence>
<dbReference type="InterPro" id="IPR029028">
    <property type="entry name" value="Alpha/beta_knot_MTases"/>
</dbReference>
<dbReference type="InterPro" id="IPR029026">
    <property type="entry name" value="tRNA_m1G_MTases_N"/>
</dbReference>
<dbReference type="InterPro" id="IPR012340">
    <property type="entry name" value="NA-bd_OB-fold"/>
</dbReference>
<accession>A0AAN9BP70</accession>
<comment type="caution">
    <text evidence="3">The sequence shown here is derived from an EMBL/GenBank/DDBJ whole genome shotgun (WGS) entry which is preliminary data.</text>
</comment>
<comment type="similarity">
    <text evidence="1">Belongs to the class IV-like SAM-binding methyltransferase superfamily.</text>
</comment>
<dbReference type="Pfam" id="PF02598">
    <property type="entry name" value="Methyltrn_RNA_3"/>
    <property type="match status" value="1"/>
</dbReference>
<dbReference type="AlphaFoldDB" id="A0AAN9BP70"/>
<gene>
    <name evidence="3" type="ORF">V1264_016488</name>
</gene>
<dbReference type="CDD" id="cd18086">
    <property type="entry name" value="HsC9orf114-like"/>
    <property type="match status" value="1"/>
</dbReference>
<dbReference type="SUPFAM" id="SSF50249">
    <property type="entry name" value="Nucleic acid-binding proteins"/>
    <property type="match status" value="1"/>
</dbReference>
<dbReference type="Gene3D" id="3.40.1280.10">
    <property type="match status" value="1"/>
</dbReference>
<evidence type="ECO:0000256" key="2">
    <source>
        <dbReference type="SAM" id="Coils"/>
    </source>
</evidence>
<protein>
    <submittedName>
        <fullName evidence="3">Uncharacterized protein</fullName>
    </submittedName>
</protein>
<keyword evidence="2" id="KW-0175">Coiled coil</keyword>
<dbReference type="Proteomes" id="UP001374579">
    <property type="component" value="Unassembled WGS sequence"/>
</dbReference>
<organism evidence="3 4">
    <name type="scientific">Littorina saxatilis</name>
    <dbReference type="NCBI Taxonomy" id="31220"/>
    <lineage>
        <taxon>Eukaryota</taxon>
        <taxon>Metazoa</taxon>
        <taxon>Spiralia</taxon>
        <taxon>Lophotrochozoa</taxon>
        <taxon>Mollusca</taxon>
        <taxon>Gastropoda</taxon>
        <taxon>Caenogastropoda</taxon>
        <taxon>Littorinimorpha</taxon>
        <taxon>Littorinoidea</taxon>
        <taxon>Littorinidae</taxon>
        <taxon>Littorina</taxon>
    </lineage>
</organism>
<dbReference type="PANTHER" id="PTHR12150">
    <property type="entry name" value="CLASS IV SAM-BINDING METHYLTRANSFERASE-RELATED"/>
    <property type="match status" value="1"/>
</dbReference>
<reference evidence="3 4" key="1">
    <citation type="submission" date="2024-02" db="EMBL/GenBank/DDBJ databases">
        <title>Chromosome-scale genome assembly of the rough periwinkle Littorina saxatilis.</title>
        <authorList>
            <person name="De Jode A."/>
            <person name="Faria R."/>
            <person name="Formenti G."/>
            <person name="Sims Y."/>
            <person name="Smith T.P."/>
            <person name="Tracey A."/>
            <person name="Wood J.M.D."/>
            <person name="Zagrodzka Z.B."/>
            <person name="Johannesson K."/>
            <person name="Butlin R.K."/>
            <person name="Leder E.H."/>
        </authorList>
    </citation>
    <scope>NUCLEOTIDE SEQUENCE [LARGE SCALE GENOMIC DNA]</scope>
    <source>
        <strain evidence="3">Snail1</strain>
        <tissue evidence="3">Muscle</tissue>
    </source>
</reference>
<keyword evidence="4" id="KW-1185">Reference proteome</keyword>
<name>A0AAN9BP70_9CAEN</name>
<dbReference type="Gene3D" id="2.40.50.140">
    <property type="entry name" value="Nucleic acid-binding proteins"/>
    <property type="match status" value="1"/>
</dbReference>
<dbReference type="PANTHER" id="PTHR12150:SF13">
    <property type="entry name" value="METHYLTRANSFERASE C9ORF114-RELATED"/>
    <property type="match status" value="1"/>
</dbReference>